<feature type="transmembrane region" description="Helical" evidence="8">
    <location>
        <begin position="157"/>
        <end position="176"/>
    </location>
</feature>
<evidence type="ECO:0000256" key="3">
    <source>
        <dbReference type="ARBA" id="ARBA00022692"/>
    </source>
</evidence>
<evidence type="ECO:0000256" key="2">
    <source>
        <dbReference type="ARBA" id="ARBA00022448"/>
    </source>
</evidence>
<keyword evidence="10" id="KW-1185">Reference proteome</keyword>
<reference evidence="11" key="1">
    <citation type="submission" date="2025-08" db="UniProtKB">
        <authorList>
            <consortium name="RefSeq"/>
        </authorList>
    </citation>
    <scope>IDENTIFICATION</scope>
    <source>
        <strain evidence="11">J_2021</strain>
        <tissue evidence="11">Erythrocytes</tissue>
    </source>
</reference>
<feature type="compositionally biased region" description="Pro residues" evidence="7">
    <location>
        <begin position="605"/>
        <end position="614"/>
    </location>
</feature>
<protein>
    <submittedName>
        <fullName evidence="11">Protein spinster homolog 1-like isoform X1</fullName>
    </submittedName>
</protein>
<accession>A0A8J1L837</accession>
<comment type="subcellular location">
    <subcellularLocation>
        <location evidence="1">Membrane</location>
        <topology evidence="1">Multi-pass membrane protein</topology>
    </subcellularLocation>
</comment>
<dbReference type="InterPro" id="IPR011701">
    <property type="entry name" value="MFS"/>
</dbReference>
<dbReference type="KEGG" id="xla:121395672"/>
<evidence type="ECO:0000313" key="11">
    <source>
        <dbReference type="RefSeq" id="XP_041425706.1"/>
    </source>
</evidence>
<dbReference type="CDD" id="cd17328">
    <property type="entry name" value="MFS_spinster_like"/>
    <property type="match status" value="1"/>
</dbReference>
<dbReference type="InterPro" id="IPR020846">
    <property type="entry name" value="MFS_dom"/>
</dbReference>
<dbReference type="RefSeq" id="XP_041425706.1">
    <property type="nucleotide sequence ID" value="XM_041569772.1"/>
</dbReference>
<dbReference type="SUPFAM" id="SSF103473">
    <property type="entry name" value="MFS general substrate transporter"/>
    <property type="match status" value="1"/>
</dbReference>
<dbReference type="PANTHER" id="PTHR23505">
    <property type="entry name" value="SPINSTER"/>
    <property type="match status" value="1"/>
</dbReference>
<dbReference type="InterPro" id="IPR036259">
    <property type="entry name" value="MFS_trans_sf"/>
</dbReference>
<evidence type="ECO:0000256" key="8">
    <source>
        <dbReference type="SAM" id="Phobius"/>
    </source>
</evidence>
<feature type="transmembrane region" description="Helical" evidence="8">
    <location>
        <begin position="498"/>
        <end position="518"/>
    </location>
</feature>
<evidence type="ECO:0000259" key="9">
    <source>
        <dbReference type="PROSITE" id="PS50850"/>
    </source>
</evidence>
<keyword evidence="5 8" id="KW-0472">Membrane</keyword>
<evidence type="ECO:0000256" key="7">
    <source>
        <dbReference type="SAM" id="MobiDB-lite"/>
    </source>
</evidence>
<dbReference type="PROSITE" id="PS50850">
    <property type="entry name" value="MFS"/>
    <property type="match status" value="1"/>
</dbReference>
<feature type="domain" description="Major facilitator superfamily (MFS) profile" evidence="9">
    <location>
        <begin position="91"/>
        <end position="527"/>
    </location>
</feature>
<dbReference type="PANTHER" id="PTHR23505:SF101">
    <property type="entry name" value="PROTEIN SPINSTER HOMOLOG 1-LIKE"/>
    <property type="match status" value="1"/>
</dbReference>
<feature type="transmembrane region" description="Helical" evidence="8">
    <location>
        <begin position="459"/>
        <end position="478"/>
    </location>
</feature>
<dbReference type="OrthoDB" id="5141738at2759"/>
<name>A0A8J1L837_XENLA</name>
<gene>
    <name evidence="11" type="primary">LOC121395672</name>
</gene>
<evidence type="ECO:0000313" key="10">
    <source>
        <dbReference type="Proteomes" id="UP000186698"/>
    </source>
</evidence>
<feature type="transmembrane region" description="Helical" evidence="8">
    <location>
        <begin position="314"/>
        <end position="335"/>
    </location>
</feature>
<feature type="transmembrane region" description="Helical" evidence="8">
    <location>
        <begin position="127"/>
        <end position="145"/>
    </location>
</feature>
<evidence type="ECO:0000256" key="6">
    <source>
        <dbReference type="ARBA" id="ARBA00024338"/>
    </source>
</evidence>
<feature type="transmembrane region" description="Helical" evidence="8">
    <location>
        <begin position="249"/>
        <end position="268"/>
    </location>
</feature>
<dbReference type="Gene3D" id="1.20.1250.20">
    <property type="entry name" value="MFS general substrate transporter like domains"/>
    <property type="match status" value="1"/>
</dbReference>
<dbReference type="Pfam" id="PF07690">
    <property type="entry name" value="MFS_1"/>
    <property type="match status" value="1"/>
</dbReference>
<feature type="transmembrane region" description="Helical" evidence="8">
    <location>
        <begin position="83"/>
        <end position="104"/>
    </location>
</feature>
<dbReference type="InterPro" id="IPR044770">
    <property type="entry name" value="MFS_spinster-like"/>
</dbReference>
<evidence type="ECO:0000256" key="1">
    <source>
        <dbReference type="ARBA" id="ARBA00004141"/>
    </source>
</evidence>
<dbReference type="AlphaFoldDB" id="A0A8J1L837"/>
<feature type="transmembrane region" description="Helical" evidence="8">
    <location>
        <begin position="182"/>
        <end position="205"/>
    </location>
</feature>
<feature type="transmembrane region" description="Helical" evidence="8">
    <location>
        <begin position="226"/>
        <end position="243"/>
    </location>
</feature>
<keyword evidence="3 8" id="KW-0812">Transmembrane</keyword>
<feature type="compositionally biased region" description="Pro residues" evidence="7">
    <location>
        <begin position="622"/>
        <end position="633"/>
    </location>
</feature>
<keyword evidence="2" id="KW-0813">Transport</keyword>
<organism evidence="10 11">
    <name type="scientific">Xenopus laevis</name>
    <name type="common">African clawed frog</name>
    <dbReference type="NCBI Taxonomy" id="8355"/>
    <lineage>
        <taxon>Eukaryota</taxon>
        <taxon>Metazoa</taxon>
        <taxon>Chordata</taxon>
        <taxon>Craniata</taxon>
        <taxon>Vertebrata</taxon>
        <taxon>Euteleostomi</taxon>
        <taxon>Amphibia</taxon>
        <taxon>Batrachia</taxon>
        <taxon>Anura</taxon>
        <taxon>Pipoidea</taxon>
        <taxon>Pipidae</taxon>
        <taxon>Xenopodinae</taxon>
        <taxon>Xenopus</taxon>
        <taxon>Xenopus</taxon>
    </lineage>
</organism>
<keyword evidence="4 8" id="KW-1133">Transmembrane helix</keyword>
<feature type="region of interest" description="Disordered" evidence="7">
    <location>
        <begin position="602"/>
        <end position="651"/>
    </location>
</feature>
<dbReference type="GO" id="GO:0022857">
    <property type="term" value="F:transmembrane transporter activity"/>
    <property type="evidence" value="ECO:0000318"/>
    <property type="project" value="GO_Central"/>
</dbReference>
<dbReference type="Proteomes" id="UP000186698">
    <property type="component" value="Chromosome 7L"/>
</dbReference>
<dbReference type="GO" id="GO:0016020">
    <property type="term" value="C:membrane"/>
    <property type="evidence" value="ECO:0000318"/>
    <property type="project" value="GO_Central"/>
</dbReference>
<comment type="similarity">
    <text evidence="6">Belongs to the major facilitator superfamily. Spinster (TC 2.A.1.49) family.</text>
</comment>
<proteinExistence type="inferred from homology"/>
<feature type="transmembrane region" description="Helical" evidence="8">
    <location>
        <begin position="397"/>
        <end position="417"/>
    </location>
</feature>
<evidence type="ECO:0000256" key="5">
    <source>
        <dbReference type="ARBA" id="ARBA00023136"/>
    </source>
</evidence>
<feature type="transmembrane region" description="Helical" evidence="8">
    <location>
        <begin position="362"/>
        <end position="385"/>
    </location>
</feature>
<sequence>MWLLSDITFIQNHFVRAHLHCILIDLLLRLTKCKIKQLNGHFSCDFNCRNINFFRKLCIRSKQACDPVPVDIEKGEKERRAPCTLLCAKATLAILLLIKFVHYVDTYLAEGVMPLIEAEYELSIDKVARVETGFAIVFALVNPFFGHLSDQISQWTLMCLGVTYWTLFVASCSVIPQEWGWTIPFIRCAVAAIESFFAGISLTLIDDLFPPEKRRGTLFKFNNFSYIMGALGIVVGAIVPSYLGSNWRFALQLVAVAGLACLVLLICVKKEPPRCYTEDHSDDPQMQILSFQYIWKLTSSFFKNLRMLSKTRSFVFLTLASWSVNFINEAMFAVVPDFLNRTRAVTSSSFPCLLPDCYYSDFMFYGLIKYTADIVGIQIGMVIITRWFKMYPSADRLVSGLGLMASGCFICIFFFTVQSSFTLAYGSVFVGGVLLNINQAVATDMILSVVMPNSRGTAIALQSIIAQLAGGVFAPFIIQKISDAIQMWQPETSPMRCLQYALIILTILALIGGCFFLCTNFCIEEDRKVVEQARAPSPPPELNLQDILVYDSEDPGYAAQPSLELAPESQDPAPERPAQPADLDTCRFCCFPFLGLAPKLSNPSPEIPAQPPDPSVGLAPEAPDPAPELPAEPPDPDTCRSCCFPFPRTGS</sequence>
<dbReference type="GeneID" id="121395672"/>
<feature type="transmembrane region" description="Helical" evidence="8">
    <location>
        <begin position="423"/>
        <end position="447"/>
    </location>
</feature>
<evidence type="ECO:0000256" key="4">
    <source>
        <dbReference type="ARBA" id="ARBA00022989"/>
    </source>
</evidence>